<dbReference type="KEGG" id="pavi:110751547"/>
<dbReference type="InterPro" id="IPR037360">
    <property type="entry name" value="COMMD9"/>
</dbReference>
<sequence length="313" mass="35583">MTHNRPDWALPQWAGRPPSAHELLGQMMTARRLFFYSEQRPQEPNRTNEKRMEVMEDTLHLQLHKLSALKSEEALDQLLCTLWKTRKTGLHSPHQKSHFQSLLNLPSLSQLHPVLACLRSLIRKWVHENFTGDDLLKLFPPDLPLDLQSSLVLLFHKYQSQWKDEVAREQLRTSVSYQVKTSVPPSFTTLGSSCSFSDFGASSAPIVTGTNASRLTPMSPPILQGILPRLKSMTWTMENCNSGPANRVAVINLKLQDYTKSPLDEIEVKFQLTRDTLEAMLRSLTYIKEQLSSMVGTISGPSQKKQKQSDHLV</sequence>
<dbReference type="PANTHER" id="PTHR15663">
    <property type="entry name" value="COMM DOMAIN-CONTAINING PROTEIN 9"/>
    <property type="match status" value="1"/>
</dbReference>
<evidence type="ECO:0000313" key="1">
    <source>
        <dbReference type="Proteomes" id="UP000515124"/>
    </source>
</evidence>
<name>A0A6P5RS99_PRUAV</name>
<dbReference type="Proteomes" id="UP000515124">
    <property type="component" value="Unplaced"/>
</dbReference>
<dbReference type="GeneID" id="110751547"/>
<protein>
    <submittedName>
        <fullName evidence="2">Uncharacterized protein LOC110751547</fullName>
    </submittedName>
</protein>
<dbReference type="PANTHER" id="PTHR15663:SF6">
    <property type="entry name" value="COMM DOMAIN-CONTAINING PROTEIN-RELATED"/>
    <property type="match status" value="1"/>
</dbReference>
<keyword evidence="1" id="KW-1185">Reference proteome</keyword>
<dbReference type="RefSeq" id="XP_021807720.1">
    <property type="nucleotide sequence ID" value="XM_021952028.1"/>
</dbReference>
<dbReference type="AlphaFoldDB" id="A0A6P5RS99"/>
<reference evidence="2" key="1">
    <citation type="submission" date="2025-08" db="UniProtKB">
        <authorList>
            <consortium name="RefSeq"/>
        </authorList>
    </citation>
    <scope>IDENTIFICATION</scope>
</reference>
<evidence type="ECO:0000313" key="2">
    <source>
        <dbReference type="RefSeq" id="XP_021807720.1"/>
    </source>
</evidence>
<gene>
    <name evidence="2" type="primary">LOC110751547</name>
</gene>
<accession>A0A6P5RS99</accession>
<organism evidence="1 2">
    <name type="scientific">Prunus avium</name>
    <name type="common">Cherry</name>
    <name type="synonym">Cerasus avium</name>
    <dbReference type="NCBI Taxonomy" id="42229"/>
    <lineage>
        <taxon>Eukaryota</taxon>
        <taxon>Viridiplantae</taxon>
        <taxon>Streptophyta</taxon>
        <taxon>Embryophyta</taxon>
        <taxon>Tracheophyta</taxon>
        <taxon>Spermatophyta</taxon>
        <taxon>Magnoliopsida</taxon>
        <taxon>eudicotyledons</taxon>
        <taxon>Gunneridae</taxon>
        <taxon>Pentapetalae</taxon>
        <taxon>rosids</taxon>
        <taxon>fabids</taxon>
        <taxon>Rosales</taxon>
        <taxon>Rosaceae</taxon>
        <taxon>Amygdaloideae</taxon>
        <taxon>Amygdaleae</taxon>
        <taxon>Prunus</taxon>
    </lineage>
</organism>
<proteinExistence type="predicted"/>